<proteinExistence type="predicted"/>
<protein>
    <submittedName>
        <fullName evidence="4">Uncharacterized protein</fullName>
    </submittedName>
</protein>
<comment type="caution">
    <text evidence="4">The sequence shown here is derived from an EMBL/GenBank/DDBJ whole genome shotgun (WGS) entry which is preliminary data.</text>
</comment>
<evidence type="ECO:0000313" key="5">
    <source>
        <dbReference type="Proteomes" id="UP000325113"/>
    </source>
</evidence>
<feature type="transmembrane region" description="Helical" evidence="2">
    <location>
        <begin position="44"/>
        <end position="66"/>
    </location>
</feature>
<evidence type="ECO:0000313" key="4">
    <source>
        <dbReference type="EMBL" id="KAA0160773.1"/>
    </source>
</evidence>
<accession>A0A5A8D5Q8</accession>
<feature type="transmembrane region" description="Helical" evidence="2">
    <location>
        <begin position="78"/>
        <end position="98"/>
    </location>
</feature>
<dbReference type="Proteomes" id="UP000325113">
    <property type="component" value="Unassembled WGS sequence"/>
</dbReference>
<evidence type="ECO:0000256" key="1">
    <source>
        <dbReference type="SAM" id="MobiDB-lite"/>
    </source>
</evidence>
<organism evidence="4 5">
    <name type="scientific">Cafeteria roenbergensis</name>
    <name type="common">Marine flagellate</name>
    <dbReference type="NCBI Taxonomy" id="33653"/>
    <lineage>
        <taxon>Eukaryota</taxon>
        <taxon>Sar</taxon>
        <taxon>Stramenopiles</taxon>
        <taxon>Bigyra</taxon>
        <taxon>Opalozoa</taxon>
        <taxon>Bicosoecida</taxon>
        <taxon>Cafeteriaceae</taxon>
        <taxon>Cafeteria</taxon>
    </lineage>
</organism>
<keyword evidence="2" id="KW-1133">Transmembrane helix</keyword>
<reference evidence="4 5" key="1">
    <citation type="submission" date="2019-07" db="EMBL/GenBank/DDBJ databases">
        <title>Genomes of Cafeteria roenbergensis.</title>
        <authorList>
            <person name="Fischer M.G."/>
            <person name="Hackl T."/>
            <person name="Roman M."/>
        </authorList>
    </citation>
    <scope>NUCLEOTIDE SEQUENCE [LARGE SCALE GENOMIC DNA]</scope>
    <source>
        <strain evidence="4 5">Cflag</strain>
    </source>
</reference>
<keyword evidence="2" id="KW-0472">Membrane</keyword>
<keyword evidence="2" id="KW-0812">Transmembrane</keyword>
<feature type="chain" id="PRO_5022668041" evidence="3">
    <location>
        <begin position="19"/>
        <end position="270"/>
    </location>
</feature>
<feature type="signal peptide" evidence="3">
    <location>
        <begin position="1"/>
        <end position="18"/>
    </location>
</feature>
<evidence type="ECO:0000256" key="2">
    <source>
        <dbReference type="SAM" id="Phobius"/>
    </source>
</evidence>
<feature type="transmembrane region" description="Helical" evidence="2">
    <location>
        <begin position="144"/>
        <end position="167"/>
    </location>
</feature>
<feature type="region of interest" description="Disordered" evidence="1">
    <location>
        <begin position="187"/>
        <end position="239"/>
    </location>
</feature>
<evidence type="ECO:0000256" key="3">
    <source>
        <dbReference type="SAM" id="SignalP"/>
    </source>
</evidence>
<sequence>MAATLVQIVTCPCAVCGAACSWTCKQCDGITEVCRSMTRNPMCLCTAAMALLAPVPAVATMVIASMDLAAGSPCAAPQAEWVVVQAVVLLLHMAYAVYACCSFARPYVGAPPPPGLEVASEQARRNRDESQADRMRYLVCYDPVTAVYILLGGLFGAVWLILSPVWFGDAASLAGCPAETLSARQWAEGRGGQGSDVPPHKRAPAAATKAGATAPAEPPEAEAEPGAGAGAGAAAGPADAEAGGAATRVGHALGALVGGVVGFMAPKKPR</sequence>
<dbReference type="EMBL" id="VLTM01000041">
    <property type="protein sequence ID" value="KAA0160773.1"/>
    <property type="molecule type" value="Genomic_DNA"/>
</dbReference>
<feature type="compositionally biased region" description="Low complexity" evidence="1">
    <location>
        <begin position="204"/>
        <end position="215"/>
    </location>
</feature>
<dbReference type="AlphaFoldDB" id="A0A5A8D5Q8"/>
<gene>
    <name evidence="4" type="ORF">FNF31_04156</name>
</gene>
<keyword evidence="3" id="KW-0732">Signal</keyword>
<name>A0A5A8D5Q8_CAFRO</name>